<gene>
    <name evidence="2" type="ORF">FH5T_15920</name>
    <name evidence="3" type="ORF">SAMN05444285_10599</name>
</gene>
<reference evidence="3 5" key="2">
    <citation type="submission" date="2016-10" db="EMBL/GenBank/DDBJ databases">
        <authorList>
            <person name="de Groot N.N."/>
        </authorList>
    </citation>
    <scope>NUCLEOTIDE SEQUENCE [LARGE SCALE GENOMIC DNA]</scope>
    <source>
        <strain evidence="3 5">DSM 25947</strain>
    </source>
</reference>
<sequence length="120" mass="13761">MFGLNEITWKEFIQFLGLLLLLWYTVLLLWSWYKSQKKQNGLFEDDRVAGDTVMTGVQPVVVSASNFPSKLISSISENSIPLEVSVYEETGVNDGIHIDYFLNELTGKLEKLLPEIQYQQ</sequence>
<dbReference type="AlphaFoldDB" id="X5DLK3"/>
<dbReference type="EMBL" id="CP007451">
    <property type="protein sequence ID" value="AHW62129.1"/>
    <property type="molecule type" value="Genomic_DNA"/>
</dbReference>
<evidence type="ECO:0000313" key="3">
    <source>
        <dbReference type="EMBL" id="SET05915.1"/>
    </source>
</evidence>
<protein>
    <submittedName>
        <fullName evidence="3">Uncharacterized protein</fullName>
    </submittedName>
</protein>
<keyword evidence="1" id="KW-0472">Membrane</keyword>
<evidence type="ECO:0000256" key="1">
    <source>
        <dbReference type="SAM" id="Phobius"/>
    </source>
</evidence>
<dbReference type="OrthoDB" id="1122261at2"/>
<dbReference type="Proteomes" id="UP000023772">
    <property type="component" value="Chromosome"/>
</dbReference>
<dbReference type="EMBL" id="FOHT01000005">
    <property type="protein sequence ID" value="SET05915.1"/>
    <property type="molecule type" value="Genomic_DNA"/>
</dbReference>
<dbReference type="RefSeq" id="WP_038560534.1">
    <property type="nucleotide sequence ID" value="NZ_FOHT01000005.1"/>
</dbReference>
<keyword evidence="1" id="KW-0812">Transmembrane</keyword>
<feature type="transmembrane region" description="Helical" evidence="1">
    <location>
        <begin position="12"/>
        <end position="33"/>
    </location>
</feature>
<name>X5DLK3_9BACT</name>
<keyword evidence="1" id="KW-1133">Transmembrane helix</keyword>
<evidence type="ECO:0000313" key="2">
    <source>
        <dbReference type="EMBL" id="AHW62129.1"/>
    </source>
</evidence>
<proteinExistence type="predicted"/>
<keyword evidence="4" id="KW-1185">Reference proteome</keyword>
<evidence type="ECO:0000313" key="4">
    <source>
        <dbReference type="Proteomes" id="UP000023772"/>
    </source>
</evidence>
<reference evidence="2 4" key="1">
    <citation type="submission" date="2014-03" db="EMBL/GenBank/DDBJ databases">
        <title>Complete genome sequence of a deeply braunched marine Bacteroidia bacterium Draconibacterium orientale type strain FH5T.</title>
        <authorList>
            <person name="Li X."/>
            <person name="Wang X."/>
            <person name="Xie Z."/>
            <person name="Du Z."/>
            <person name="Chen G."/>
        </authorList>
    </citation>
    <scope>NUCLEOTIDE SEQUENCE [LARGE SCALE GENOMIC DNA]</scope>
    <source>
        <strain evidence="2 4">FH5</strain>
    </source>
</reference>
<dbReference type="STRING" id="1168034.FH5T_15920"/>
<dbReference type="KEGG" id="dori:FH5T_15920"/>
<accession>X5DLK3</accession>
<dbReference type="HOGENOM" id="CLU_2045948_0_0_10"/>
<organism evidence="3 5">
    <name type="scientific">Draconibacterium orientale</name>
    <dbReference type="NCBI Taxonomy" id="1168034"/>
    <lineage>
        <taxon>Bacteria</taxon>
        <taxon>Pseudomonadati</taxon>
        <taxon>Bacteroidota</taxon>
        <taxon>Bacteroidia</taxon>
        <taxon>Marinilabiliales</taxon>
        <taxon>Prolixibacteraceae</taxon>
        <taxon>Draconibacterium</taxon>
    </lineage>
</organism>
<dbReference type="Proteomes" id="UP000181981">
    <property type="component" value="Unassembled WGS sequence"/>
</dbReference>
<evidence type="ECO:0000313" key="5">
    <source>
        <dbReference type="Proteomes" id="UP000181981"/>
    </source>
</evidence>